<accession>A0ABP7PR04</accession>
<keyword evidence="1" id="KW-0812">Transmembrane</keyword>
<organism evidence="2 3">
    <name type="scientific">Pedobacter ginsengiterrae</name>
    <dbReference type="NCBI Taxonomy" id="871696"/>
    <lineage>
        <taxon>Bacteria</taxon>
        <taxon>Pseudomonadati</taxon>
        <taxon>Bacteroidota</taxon>
        <taxon>Sphingobacteriia</taxon>
        <taxon>Sphingobacteriales</taxon>
        <taxon>Sphingobacteriaceae</taxon>
        <taxon>Pedobacter</taxon>
    </lineage>
</organism>
<evidence type="ECO:0000256" key="1">
    <source>
        <dbReference type="SAM" id="Phobius"/>
    </source>
</evidence>
<proteinExistence type="predicted"/>
<protein>
    <recommendedName>
        <fullName evidence="4">SMODS-associating 2TM beta-strand rich effector domain-containing protein</fullName>
    </recommendedName>
</protein>
<keyword evidence="1" id="KW-0472">Membrane</keyword>
<dbReference type="RefSeq" id="WP_344767142.1">
    <property type="nucleotide sequence ID" value="NZ_BAABAK010000011.1"/>
</dbReference>
<name>A0ABP7PR04_9SPHI</name>
<keyword evidence="1" id="KW-1133">Transmembrane helix</keyword>
<evidence type="ECO:0000313" key="3">
    <source>
        <dbReference type="Proteomes" id="UP001501081"/>
    </source>
</evidence>
<gene>
    <name evidence="2" type="ORF">GCM10022246_22820</name>
</gene>
<evidence type="ECO:0000313" key="2">
    <source>
        <dbReference type="EMBL" id="GAA3969598.1"/>
    </source>
</evidence>
<feature type="transmembrane region" description="Helical" evidence="1">
    <location>
        <begin position="21"/>
        <end position="37"/>
    </location>
</feature>
<dbReference type="EMBL" id="BAABAK010000011">
    <property type="protein sequence ID" value="GAA3969598.1"/>
    <property type="molecule type" value="Genomic_DNA"/>
</dbReference>
<evidence type="ECO:0008006" key="4">
    <source>
        <dbReference type="Google" id="ProtNLM"/>
    </source>
</evidence>
<feature type="transmembrane region" description="Helical" evidence="1">
    <location>
        <begin position="49"/>
        <end position="72"/>
    </location>
</feature>
<keyword evidence="3" id="KW-1185">Reference proteome</keyword>
<sequence>MEKHSFLIFEPSKKKDFVSNETIIYSLWFLAIVIFFLTDNYAQSNDLVYWGRLSILVAIVALSGYWALVGLWKYRPLNGKYNGELEFGEDYFKINDKQIKLNEINKIDIKIQDYHGMQTRSRGSAFSPGLSQGINNYVEYINQDGTSNRVFFKQSVKSQYRELRTFIISAIKLNKIPFLRGIDLLGIEDYDEIQQFKLNFC</sequence>
<comment type="caution">
    <text evidence="2">The sequence shown here is derived from an EMBL/GenBank/DDBJ whole genome shotgun (WGS) entry which is preliminary data.</text>
</comment>
<reference evidence="3" key="1">
    <citation type="journal article" date="2019" name="Int. J. Syst. Evol. Microbiol.">
        <title>The Global Catalogue of Microorganisms (GCM) 10K type strain sequencing project: providing services to taxonomists for standard genome sequencing and annotation.</title>
        <authorList>
            <consortium name="The Broad Institute Genomics Platform"/>
            <consortium name="The Broad Institute Genome Sequencing Center for Infectious Disease"/>
            <person name="Wu L."/>
            <person name="Ma J."/>
        </authorList>
    </citation>
    <scope>NUCLEOTIDE SEQUENCE [LARGE SCALE GENOMIC DNA]</scope>
    <source>
        <strain evidence="3">JCM 17338</strain>
    </source>
</reference>
<dbReference type="Proteomes" id="UP001501081">
    <property type="component" value="Unassembled WGS sequence"/>
</dbReference>